<dbReference type="PRINTS" id="PR00131">
    <property type="entry name" value="GLHYDRLASE1"/>
</dbReference>
<dbReference type="PANTHER" id="PTHR10353:SF36">
    <property type="entry name" value="LP05116P"/>
    <property type="match status" value="1"/>
</dbReference>
<comment type="similarity">
    <text evidence="2 10">Belongs to the glycosyl hydrolase 1 family.</text>
</comment>
<organism evidence="12 13">
    <name type="scientific">Dongia soli</name>
    <dbReference type="NCBI Taxonomy" id="600628"/>
    <lineage>
        <taxon>Bacteria</taxon>
        <taxon>Pseudomonadati</taxon>
        <taxon>Pseudomonadota</taxon>
        <taxon>Alphaproteobacteria</taxon>
        <taxon>Rhodospirillales</taxon>
        <taxon>Dongiaceae</taxon>
        <taxon>Dongia</taxon>
    </lineage>
</organism>
<dbReference type="InterPro" id="IPR001360">
    <property type="entry name" value="Glyco_hydro_1"/>
</dbReference>
<dbReference type="InterPro" id="IPR018120">
    <property type="entry name" value="Glyco_hydro_1_AS"/>
</dbReference>
<feature type="active site" description="Nucleophile" evidence="9">
    <location>
        <position position="377"/>
    </location>
</feature>
<evidence type="ECO:0000313" key="13">
    <source>
        <dbReference type="Proteomes" id="UP001279642"/>
    </source>
</evidence>
<dbReference type="PROSITE" id="PS00653">
    <property type="entry name" value="GLYCOSYL_HYDROL_F1_2"/>
    <property type="match status" value="1"/>
</dbReference>
<dbReference type="InterPro" id="IPR033132">
    <property type="entry name" value="GH_1_N_CS"/>
</dbReference>
<evidence type="ECO:0000256" key="7">
    <source>
        <dbReference type="ARBA" id="ARBA00023295"/>
    </source>
</evidence>
<dbReference type="PANTHER" id="PTHR10353">
    <property type="entry name" value="GLYCOSYL HYDROLASE"/>
    <property type="match status" value="1"/>
</dbReference>
<name>A0ABU5EA45_9PROT</name>
<keyword evidence="8" id="KW-0624">Polysaccharide degradation</keyword>
<sequence length="469" mass="52081">MRRREFLAGSLGMATVPFAGLPAALAAMPEPQFPPDFTWGASTSAYQIEGAVTADGRGPSIWDTFSHQPGRIVTGENGDVACDHYHRYIEDVALLAQGGFKAYRFSVSWPRVLPRGRGTINQRGLDFYDRLVDALLEKGVAPWVCLYHWDLPQGLQDLGGWTNRAIADWYADYARIVAHRLGDRVPHWAMFNEPNVHAIFGHAIGSHAPGLTGWNNYLAAQHHQNVAQGKGIGALRSERSSLRLGTVISLQPVRAASTRPADEEAARRFDALWNRANLDPLILGQYPGGLAEAFAPLIKDDDLAMIHQPLDFLGINYYSRAHVVDDPNSILDRANFGPLPAGTETTAMGWPVEPAGLFEILTDLKGHYGNPPVYVMENGACYIDPKPQNNQVDDPRRVSFLHRHLLAAQEAMQQGCQLKGFFAWSLLDNFEWAEGTRRRFGLVYVDFATQERLPKASYHWLSRVMASNG</sequence>
<dbReference type="RefSeq" id="WP_320507804.1">
    <property type="nucleotide sequence ID" value="NZ_JAXCLW010000002.1"/>
</dbReference>
<proteinExistence type="inferred from homology"/>
<keyword evidence="4 10" id="KW-0378">Hydrolase</keyword>
<comment type="catalytic activity">
    <reaction evidence="1 10">
        <text>Hydrolysis of terminal, non-reducing beta-D-glucosyl residues with release of beta-D-glucose.</text>
        <dbReference type="EC" id="3.2.1.21"/>
    </reaction>
</comment>
<comment type="caution">
    <text evidence="12">The sequence shown here is derived from an EMBL/GenBank/DDBJ whole genome shotgun (WGS) entry which is preliminary data.</text>
</comment>
<protein>
    <recommendedName>
        <fullName evidence="3 10">Beta-glucosidase</fullName>
        <ecNumber evidence="3 10">3.2.1.21</ecNumber>
    </recommendedName>
</protein>
<feature type="signal peptide" evidence="11">
    <location>
        <begin position="1"/>
        <end position="19"/>
    </location>
</feature>
<reference evidence="12 13" key="1">
    <citation type="journal article" date="2016" name="Antonie Van Leeuwenhoek">
        <title>Dongia soli sp. nov., isolated from soil from Dokdo, Korea.</title>
        <authorList>
            <person name="Kim D.U."/>
            <person name="Lee H."/>
            <person name="Kim H."/>
            <person name="Kim S.G."/>
            <person name="Ka J.O."/>
        </authorList>
    </citation>
    <scope>NUCLEOTIDE SEQUENCE [LARGE SCALE GENOMIC DNA]</scope>
    <source>
        <strain evidence="12 13">D78</strain>
    </source>
</reference>
<gene>
    <name evidence="12" type="ORF">SMD27_07795</name>
</gene>
<evidence type="ECO:0000313" key="12">
    <source>
        <dbReference type="EMBL" id="MDY0882741.1"/>
    </source>
</evidence>
<evidence type="ECO:0000256" key="3">
    <source>
        <dbReference type="ARBA" id="ARBA00012744"/>
    </source>
</evidence>
<keyword evidence="13" id="KW-1185">Reference proteome</keyword>
<dbReference type="Pfam" id="PF00232">
    <property type="entry name" value="Glyco_hydro_1"/>
    <property type="match status" value="1"/>
</dbReference>
<dbReference type="Gene3D" id="3.20.20.80">
    <property type="entry name" value="Glycosidases"/>
    <property type="match status" value="1"/>
</dbReference>
<evidence type="ECO:0000256" key="5">
    <source>
        <dbReference type="ARBA" id="ARBA00023001"/>
    </source>
</evidence>
<dbReference type="Proteomes" id="UP001279642">
    <property type="component" value="Unassembled WGS sequence"/>
</dbReference>
<dbReference type="EC" id="3.2.1.21" evidence="3 10"/>
<dbReference type="SUPFAM" id="SSF51445">
    <property type="entry name" value="(Trans)glycosidases"/>
    <property type="match status" value="1"/>
</dbReference>
<evidence type="ECO:0000256" key="1">
    <source>
        <dbReference type="ARBA" id="ARBA00000448"/>
    </source>
</evidence>
<evidence type="ECO:0000256" key="11">
    <source>
        <dbReference type="SAM" id="SignalP"/>
    </source>
</evidence>
<dbReference type="InterPro" id="IPR017853">
    <property type="entry name" value="GH"/>
</dbReference>
<evidence type="ECO:0000256" key="2">
    <source>
        <dbReference type="ARBA" id="ARBA00010838"/>
    </source>
</evidence>
<accession>A0ABU5EA45</accession>
<evidence type="ECO:0000256" key="6">
    <source>
        <dbReference type="ARBA" id="ARBA00023277"/>
    </source>
</evidence>
<keyword evidence="11" id="KW-0732">Signal</keyword>
<evidence type="ECO:0000256" key="9">
    <source>
        <dbReference type="PROSITE-ProRule" id="PRU10055"/>
    </source>
</evidence>
<evidence type="ECO:0000256" key="4">
    <source>
        <dbReference type="ARBA" id="ARBA00022801"/>
    </source>
</evidence>
<dbReference type="InterPro" id="IPR017736">
    <property type="entry name" value="Glyco_hydro_1_beta-glucosidase"/>
</dbReference>
<keyword evidence="6" id="KW-0119">Carbohydrate metabolism</keyword>
<dbReference type="NCBIfam" id="TIGR03356">
    <property type="entry name" value="BGL"/>
    <property type="match status" value="1"/>
</dbReference>
<keyword evidence="5" id="KW-0136">Cellulose degradation</keyword>
<dbReference type="GO" id="GO:0008422">
    <property type="term" value="F:beta-glucosidase activity"/>
    <property type="evidence" value="ECO:0007669"/>
    <property type="project" value="UniProtKB-EC"/>
</dbReference>
<keyword evidence="7 10" id="KW-0326">Glycosidase</keyword>
<evidence type="ECO:0000256" key="10">
    <source>
        <dbReference type="RuleBase" id="RU361175"/>
    </source>
</evidence>
<evidence type="ECO:0000256" key="8">
    <source>
        <dbReference type="ARBA" id="ARBA00023326"/>
    </source>
</evidence>
<feature type="chain" id="PRO_5046275465" description="Beta-glucosidase" evidence="11">
    <location>
        <begin position="20"/>
        <end position="469"/>
    </location>
</feature>
<dbReference type="EMBL" id="JAXCLW010000002">
    <property type="protein sequence ID" value="MDY0882741.1"/>
    <property type="molecule type" value="Genomic_DNA"/>
</dbReference>
<dbReference type="PROSITE" id="PS00572">
    <property type="entry name" value="GLYCOSYL_HYDROL_F1_1"/>
    <property type="match status" value="1"/>
</dbReference>